<dbReference type="Proteomes" id="UP000182658">
    <property type="component" value="Unassembled WGS sequence"/>
</dbReference>
<proteinExistence type="predicted"/>
<dbReference type="InParanoid" id="A0A1J7IG60"/>
<keyword evidence="2" id="KW-1185">Reference proteome</keyword>
<name>A0A1J7IG60_9PEZI</name>
<dbReference type="OrthoDB" id="10608316at2759"/>
<evidence type="ECO:0000313" key="2">
    <source>
        <dbReference type="Proteomes" id="UP000182658"/>
    </source>
</evidence>
<organism evidence="1 2">
    <name type="scientific">Coniochaeta ligniaria NRRL 30616</name>
    <dbReference type="NCBI Taxonomy" id="1408157"/>
    <lineage>
        <taxon>Eukaryota</taxon>
        <taxon>Fungi</taxon>
        <taxon>Dikarya</taxon>
        <taxon>Ascomycota</taxon>
        <taxon>Pezizomycotina</taxon>
        <taxon>Sordariomycetes</taxon>
        <taxon>Sordariomycetidae</taxon>
        <taxon>Coniochaetales</taxon>
        <taxon>Coniochaetaceae</taxon>
        <taxon>Coniochaeta</taxon>
    </lineage>
</organism>
<dbReference type="EMBL" id="KV875100">
    <property type="protein sequence ID" value="OIW26679.1"/>
    <property type="molecule type" value="Genomic_DNA"/>
</dbReference>
<accession>A0A1J7IG60</accession>
<gene>
    <name evidence="1" type="ORF">CONLIGDRAFT_683638</name>
</gene>
<dbReference type="AlphaFoldDB" id="A0A1J7IG60"/>
<sequence>MATSAEHHRTKDFPKFLNLPFELQLQVWLEVLSEPSINFCDIKTEPIPPEYRTVAGAWHPKLRALSQSHDDSAFRHQQQLAAICPSAVRALRVACRGGREGRELSGRRLWIDRKTHILCLRSLIYPSNLSRISWHCPQDLQSPTADDSPHPVFSGLEKVGIVYKDVVFYPRNWAFPCDGRSFGRHLNATSYCHIQLAFFIDCFPDIQEFFVVVGFQARQDTAGTIQKWCNEHDMKDLAIYRGHKRCYYEIHRGPGASGTGACQCPLTPKCHGNGSVPVDRHIYSLFQDTRNYLLDDTKPWKLSVDRRRSIKFAVLLKGLEHDST</sequence>
<reference evidence="1 2" key="1">
    <citation type="submission" date="2016-10" db="EMBL/GenBank/DDBJ databases">
        <title>Draft genome sequence of Coniochaeta ligniaria NRRL30616, a lignocellulolytic fungus for bioabatement of inhibitors in plant biomass hydrolysates.</title>
        <authorList>
            <consortium name="DOE Joint Genome Institute"/>
            <person name="Jimenez D.J."/>
            <person name="Hector R.E."/>
            <person name="Riley R."/>
            <person name="Sun H."/>
            <person name="Grigoriev I.V."/>
            <person name="Van Elsas J.D."/>
            <person name="Nichols N.N."/>
        </authorList>
    </citation>
    <scope>NUCLEOTIDE SEQUENCE [LARGE SCALE GENOMIC DNA]</scope>
    <source>
        <strain evidence="1 2">NRRL 30616</strain>
    </source>
</reference>
<evidence type="ECO:0000313" key="1">
    <source>
        <dbReference type="EMBL" id="OIW26679.1"/>
    </source>
</evidence>
<protein>
    <submittedName>
        <fullName evidence="1">Uncharacterized protein</fullName>
    </submittedName>
</protein>